<feature type="domain" description="HPr" evidence="1">
    <location>
        <begin position="343"/>
        <end position="392"/>
    </location>
</feature>
<keyword evidence="3" id="KW-1185">Reference proteome</keyword>
<evidence type="ECO:0000313" key="3">
    <source>
        <dbReference type="Proteomes" id="UP001157733"/>
    </source>
</evidence>
<gene>
    <name evidence="2" type="ORF">NSPWAT_1434</name>
</gene>
<dbReference type="Pfam" id="PF00381">
    <property type="entry name" value="PTS-HPr"/>
    <property type="match status" value="1"/>
</dbReference>
<protein>
    <submittedName>
        <fullName evidence="2">HPr domain-containing protein</fullName>
    </submittedName>
</protein>
<accession>A0ABM9HDW9</accession>
<evidence type="ECO:0000313" key="2">
    <source>
        <dbReference type="EMBL" id="CAI2718293.1"/>
    </source>
</evidence>
<dbReference type="Gene3D" id="3.30.1340.10">
    <property type="entry name" value="HPr-like"/>
    <property type="match status" value="1"/>
</dbReference>
<organism evidence="2 3">
    <name type="scientific">Nitrospina watsonii</name>
    <dbReference type="NCBI Taxonomy" id="1323948"/>
    <lineage>
        <taxon>Bacteria</taxon>
        <taxon>Pseudomonadati</taxon>
        <taxon>Nitrospinota/Tectimicrobiota group</taxon>
        <taxon>Nitrospinota</taxon>
        <taxon>Nitrospinia</taxon>
        <taxon>Nitrospinales</taxon>
        <taxon>Nitrospinaceae</taxon>
        <taxon>Nitrospina</taxon>
    </lineage>
</organism>
<dbReference type="SUPFAM" id="SSF55594">
    <property type="entry name" value="HPr-like"/>
    <property type="match status" value="1"/>
</dbReference>
<name>A0ABM9HDW9_9BACT</name>
<dbReference type="EMBL" id="OX336137">
    <property type="protein sequence ID" value="CAI2718293.1"/>
    <property type="molecule type" value="Genomic_DNA"/>
</dbReference>
<proteinExistence type="predicted"/>
<dbReference type="InterPro" id="IPR000032">
    <property type="entry name" value="HPr-like"/>
</dbReference>
<reference evidence="2 3" key="1">
    <citation type="submission" date="2022-09" db="EMBL/GenBank/DDBJ databases">
        <authorList>
            <person name="Kop L."/>
        </authorList>
    </citation>
    <scope>NUCLEOTIDE SEQUENCE [LARGE SCALE GENOMIC DNA]</scope>
    <source>
        <strain evidence="2 3">347</strain>
    </source>
</reference>
<sequence>MTRNVEPKSLNQIISEDEFLLLVQEISITFFRTFNAYQVLLEETEPTRKCYSNLIQQSDFLESFLDEYGARENRTWSAFTEYIASIRNLVISGFYTKHLMDRYPYYRLHDTEEERDYFFSSGREFLNFLNRSIVNLYKEAIRTAEANGMKITSEAIDPDQFLEIEVNKQLPKDVVDDLVKESEDRVIELFEKMGNVAQVIDEMDLKPTRDPEGLRALIPHVLDEKKARYLMNLVHSIQSEFDTYIKNTSMEQRHKNLKDFRGYISLPLHLLEIAVWLCHFFERHEDEIRHSECKRKISILVDKTELLSHIVNYVFERCLFYIREGHKLSREILKSFVKTVRYELAIPEPLGFHARPSTYISLIVRKHDTDVFLIVDGEKYNARSVMSLLQAGGAIADKGYHSVIFEGDQRVLDDIRILSQHNYCEEQNIPDTLSYLRDLHKTSP</sequence>
<dbReference type="InterPro" id="IPR035895">
    <property type="entry name" value="HPr-like_sf"/>
</dbReference>
<dbReference type="Proteomes" id="UP001157733">
    <property type="component" value="Chromosome"/>
</dbReference>
<evidence type="ECO:0000259" key="1">
    <source>
        <dbReference type="Pfam" id="PF00381"/>
    </source>
</evidence>